<evidence type="ECO:0000256" key="17">
    <source>
        <dbReference type="ARBA" id="ARBA00031199"/>
    </source>
</evidence>
<dbReference type="RefSeq" id="YP_010840790.1">
    <property type="nucleotide sequence ID" value="NC_079029.1"/>
</dbReference>
<evidence type="ECO:0000259" key="20">
    <source>
        <dbReference type="Pfam" id="PF03563"/>
    </source>
</evidence>
<keyword evidence="5" id="KW-0945">Host-virus interaction</keyword>
<evidence type="ECO:0000313" key="22">
    <source>
        <dbReference type="Proteomes" id="UP001156806"/>
    </source>
</evidence>
<reference evidence="21 22" key="2">
    <citation type="submission" date="2022-12" db="EMBL/GenBank/DDBJ databases">
        <title>Rapport Annuel de l'Institut Pasteur de Bangui.</title>
        <authorList>
            <person name="Robin Y."/>
        </authorList>
    </citation>
    <scope>NUCLEOTIDE SEQUENCE [LARGE SCALE GENOMIC DNA]</scope>
    <source>
        <strain evidence="21 22">DakArB937</strain>
    </source>
</reference>
<dbReference type="GO" id="GO:0055036">
    <property type="term" value="C:virion membrane"/>
    <property type="evidence" value="ECO:0007669"/>
    <property type="project" value="UniProtKB-SubCell"/>
</dbReference>
<dbReference type="GO" id="GO:0044003">
    <property type="term" value="P:symbiont-mediated perturbation of host process"/>
    <property type="evidence" value="ECO:0007669"/>
    <property type="project" value="InterPro"/>
</dbReference>
<dbReference type="GO" id="GO:0019062">
    <property type="term" value="P:virion attachment to host cell"/>
    <property type="evidence" value="ECO:0007669"/>
    <property type="project" value="UniProtKB-KW"/>
</dbReference>
<dbReference type="InterPro" id="IPR026400">
    <property type="entry name" value="Bunya_nonstruc_pro_NSm"/>
</dbReference>
<dbReference type="GO" id="GO:0044167">
    <property type="term" value="C:host cell endoplasmic reticulum membrane"/>
    <property type="evidence" value="ECO:0007669"/>
    <property type="project" value="UniProtKB-SubCell"/>
</dbReference>
<feature type="transmembrane region" description="Helical" evidence="18">
    <location>
        <begin position="1396"/>
        <end position="1418"/>
    </location>
</feature>
<dbReference type="Pfam" id="PF03557">
    <property type="entry name" value="Bunya_G1"/>
    <property type="match status" value="1"/>
</dbReference>
<protein>
    <recommendedName>
        <fullName evidence="4">Envelopment polyprotein</fullName>
    </recommendedName>
    <alternativeName>
        <fullName evidence="17">M polyprotein</fullName>
    </alternativeName>
</protein>
<evidence type="ECO:0000256" key="9">
    <source>
        <dbReference type="ARBA" id="ARBA00022812"/>
    </source>
</evidence>
<keyword evidence="14" id="KW-0325">Glycoprotein</keyword>
<feature type="transmembrane region" description="Helical" evidence="18">
    <location>
        <begin position="459"/>
        <end position="478"/>
    </location>
</feature>
<keyword evidence="6 18" id="KW-0812">Transmembrane</keyword>
<evidence type="ECO:0000256" key="3">
    <source>
        <dbReference type="ARBA" id="ARBA00004625"/>
    </source>
</evidence>
<dbReference type="InterPro" id="IPR005167">
    <property type="entry name" value="Bunya_G1"/>
</dbReference>
<feature type="domain" description="Bunyavirus glycoprotein G1" evidence="19">
    <location>
        <begin position="516"/>
        <end position="1381"/>
    </location>
</feature>
<feature type="transmembrane region" description="Helical" evidence="18">
    <location>
        <begin position="365"/>
        <end position="387"/>
    </location>
</feature>
<evidence type="ECO:0000256" key="1">
    <source>
        <dbReference type="ARBA" id="ARBA00004182"/>
    </source>
</evidence>
<evidence type="ECO:0000256" key="6">
    <source>
        <dbReference type="ARBA" id="ARBA00022692"/>
    </source>
</evidence>
<sequence>MLKMRIFIILILLGLKMAASTSVRCFTGGFKIKKGWSKVSASELCLKDDLSQIKILVKHQKNDSGIYAFNEAWRKWTVSDWASCKPKKMELGPISLIDITEGFNLAFTTYACTRECNIALDKDNAEVIFTSDGVNHYEIAGTTFNNGWFKTSAKVKLDQTCEHVKATCGTKSMQFHACFKNHMACIRFLHGTMLPAIMATSICQNIELILMTTFTLIIFCILLLLMRTYICYLLMPLFLPFAYIYGVIYDKMCKKCKLCGLVYHPFTRCGTHCVCGSRFEGSEAMRKHREFGTCPGYKSTSTARSLCRSKGSAFSLSLMLAFLALGFITPIQGLELLNNNPPESINMLPEEFINMQSQINLYKTIALINASWTYALLIIATGFWFTFKRFQHKFLNYYAMYCKECDMYHERKGIKYNGDFTNKCGSCTCGEFQDMAGLTQHKKKYACIAKYKTRWAMNWIVAIIILCLVKDSMIPATAEETNLQKCISDEEIVEECTGPLLDLGFCNVHSKMSEIQIAENMRKKDFITELDMQIIELLGGNIAADLNIIDIEADPHRQRLLEYIFLKKHCDYYLTYEQPSSYSQIIWHYFLKNNQTNICKEKPNTKVCKCLHADSNKNCNSKINDAQDYYKNKSNELEKDFQLYMRLFKSAFPGTATTYLINLTMSNNIERIRHFLVNISNKYPGNHKLQAFMQLGLAILENSTQLRLPSDIPTIKPEPLENLAAKVGETTAMLKDNFDQKTEHAQITCENPKELVCISPKTKIQSKPLVYCLYKGKFQLIDTGYKLYKLSGNSPNTYCIADTYCTVRYRLATQQKIDELFKNRCWNRNYVEPRDYPASGRTMCEIVARGMCTRFGSIRLKVVLCKNGMYFPDFDGPVPHNADNPSLVCLKKSCQIESFPFDMGSITNCTWDNPRITPIRVKESIHTNFEEYKESLLKKIQTDMAINKFKLVANLPFFLPRYEYLSLKGVETSDGIDNSYIYLELPALTGTSVGIKVLAPNGRELLDVIVYIKSSKVVSKYTYQYYTGQTIAINTEHTEHCTGACPNVIDHKPGWATFSKERSSNWGCEEFGCLAIQTGCVFGSCQDVIRRDYEIYSKAEDDSTITNVCISISNKAYCTEVESTSPILTSDIELQYKTVEANILPKMIAMKDHRLYRGQINEKGSFGRYCGNLQVWENQTIGQADVRFDYICYAAARKDVIVRKCLNNDAQSCKTLKHDTDLIFEENNKQVTVYNNKKLTGSVGIKVMLGDFNYKQYKEDFTAEFEINCAGCYSCLDGIICHVKVRSELGATCEILAPCPTFIKRLVINPGESEHAIKLDCSTSPDTSDIEFKICQSTVMGHLTISQAHDNIQLSTGEQSTYIHEEDLRCQTWLCKVKEEGLSFIFKPLIDWLRSFTWPIFVIIGIIIAFFVVIYIFMPMCMKLRDILKKNEYQHMQEIKAVHKTAKAEVKYKKSDDKIKLLAFKPID</sequence>
<evidence type="ECO:0000259" key="19">
    <source>
        <dbReference type="Pfam" id="PF03557"/>
    </source>
</evidence>
<dbReference type="Proteomes" id="UP001156806">
    <property type="component" value="Genome"/>
</dbReference>
<keyword evidence="7" id="KW-0732">Signal</keyword>
<evidence type="ECO:0000313" key="21">
    <source>
        <dbReference type="EMBL" id="WAD86870.1"/>
    </source>
</evidence>
<keyword evidence="10" id="KW-0946">Virion</keyword>
<evidence type="ECO:0000256" key="12">
    <source>
        <dbReference type="ARBA" id="ARBA00022989"/>
    </source>
</evidence>
<comment type="subcellular location">
    <subcellularLocation>
        <location evidence="2">Host Golgi apparatus membrane</location>
        <topology evidence="2">Multi-pass membrane protein</topology>
    </subcellularLocation>
    <subcellularLocation>
        <location evidence="3">Host endoplasmic reticulum membrane</location>
    </subcellularLocation>
    <subcellularLocation>
        <location evidence="1">Virion membrane</location>
    </subcellularLocation>
</comment>
<keyword evidence="22" id="KW-1185">Reference proteome</keyword>
<keyword evidence="11" id="KW-1043">Host membrane</keyword>
<dbReference type="Pfam" id="PF03563">
    <property type="entry name" value="Bunya_G2"/>
    <property type="match status" value="1"/>
</dbReference>
<dbReference type="GO" id="GO:0044178">
    <property type="term" value="C:host cell Golgi membrane"/>
    <property type="evidence" value="ECO:0007669"/>
    <property type="project" value="UniProtKB-SubCell"/>
</dbReference>
<accession>A0AAX3JJ95</accession>
<evidence type="ECO:0000256" key="16">
    <source>
        <dbReference type="ARBA" id="ARBA00023296"/>
    </source>
</evidence>
<organism evidence="21 22">
    <name type="scientific">Botambi virus</name>
    <dbReference type="NCBI Taxonomy" id="2849744"/>
    <lineage>
        <taxon>Viruses</taxon>
        <taxon>Riboviria</taxon>
        <taxon>Orthornavirae</taxon>
        <taxon>Negarnaviricota</taxon>
        <taxon>Polyploviricotina</taxon>
        <taxon>Bunyaviricetes</taxon>
        <taxon>Elliovirales</taxon>
        <taxon>Peribunyaviridae</taxon>
        <taxon>Orthobunyavirus</taxon>
        <taxon>Orthobunyavirus botambiense</taxon>
    </lineage>
</organism>
<evidence type="ECO:0000256" key="7">
    <source>
        <dbReference type="ARBA" id="ARBA00022729"/>
    </source>
</evidence>
<evidence type="ECO:0000256" key="14">
    <source>
        <dbReference type="ARBA" id="ARBA00023180"/>
    </source>
</evidence>
<keyword evidence="13 18" id="KW-0472">Membrane</keyword>
<dbReference type="GeneID" id="80554430"/>
<proteinExistence type="predicted"/>
<evidence type="ECO:0000256" key="10">
    <source>
        <dbReference type="ARBA" id="ARBA00022844"/>
    </source>
</evidence>
<reference evidence="21 22" key="1">
    <citation type="submission" date="2021-12" db="EMBL/GenBank/DDBJ databases">
        <authorList>
            <person name="Ashraf S."/>
            <person name="Love H."/>
            <person name="Burton C."/>
            <person name="Carmichael S."/>
            <person name="Filipe A.D."/>
            <person name="Roddy S."/>
            <person name="Smollett K."/>
            <person name="Summers S."/>
            <person name="Tong L."/>
            <person name="Richards K.S."/>
            <person name="Thomson E.C."/>
        </authorList>
    </citation>
    <scope>NUCLEOTIDE SEQUENCE [LARGE SCALE GENOMIC DNA]</scope>
    <source>
        <strain evidence="21 22">DakArB937</strain>
    </source>
</reference>
<keyword evidence="9" id="KW-1040">Host Golgi apparatus</keyword>
<keyword evidence="12 18" id="KW-1133">Transmembrane helix</keyword>
<evidence type="ECO:0000256" key="5">
    <source>
        <dbReference type="ARBA" id="ARBA00022581"/>
    </source>
</evidence>
<name>A0AAX3JJ95_9VIRU</name>
<evidence type="ECO:0000256" key="18">
    <source>
        <dbReference type="SAM" id="Phobius"/>
    </source>
</evidence>
<keyword evidence="15" id="KW-1038">Host endoplasmic reticulum</keyword>
<evidence type="ECO:0000256" key="4">
    <source>
        <dbReference type="ARBA" id="ARBA00015294"/>
    </source>
</evidence>
<dbReference type="InterPro" id="IPR005168">
    <property type="entry name" value="Bunya_G2"/>
</dbReference>
<dbReference type="EMBL" id="OL774847">
    <property type="protein sequence ID" value="WAD86870.1"/>
    <property type="molecule type" value="Viral_cRNA"/>
</dbReference>
<feature type="transmembrane region" description="Helical" evidence="18">
    <location>
        <begin position="313"/>
        <end position="331"/>
    </location>
</feature>
<dbReference type="KEGG" id="vg:80554430"/>
<dbReference type="NCBIfam" id="TIGR04210">
    <property type="entry name" value="bunya_NSm"/>
    <property type="match status" value="1"/>
</dbReference>
<evidence type="ECO:0000256" key="13">
    <source>
        <dbReference type="ARBA" id="ARBA00023136"/>
    </source>
</evidence>
<evidence type="ECO:0000256" key="15">
    <source>
        <dbReference type="ARBA" id="ARBA00023184"/>
    </source>
</evidence>
<feature type="transmembrane region" description="Helical" evidence="18">
    <location>
        <begin position="208"/>
        <end position="226"/>
    </location>
</feature>
<dbReference type="GO" id="GO:0046718">
    <property type="term" value="P:symbiont entry into host cell"/>
    <property type="evidence" value="ECO:0007669"/>
    <property type="project" value="UniProtKB-KW"/>
</dbReference>
<feature type="domain" description="Bunyavirus glycoprotein G2" evidence="20">
    <location>
        <begin position="24"/>
        <end position="304"/>
    </location>
</feature>
<evidence type="ECO:0000256" key="11">
    <source>
        <dbReference type="ARBA" id="ARBA00022870"/>
    </source>
</evidence>
<evidence type="ECO:0000256" key="8">
    <source>
        <dbReference type="ARBA" id="ARBA00022804"/>
    </source>
</evidence>
<keyword evidence="16" id="KW-1160">Virus entry into host cell</keyword>
<evidence type="ECO:0000256" key="2">
    <source>
        <dbReference type="ARBA" id="ARBA00004252"/>
    </source>
</evidence>
<keyword evidence="8" id="KW-1161">Viral attachment to host cell</keyword>